<dbReference type="Proteomes" id="UP000039324">
    <property type="component" value="Unassembled WGS sequence"/>
</dbReference>
<proteinExistence type="predicted"/>
<organism evidence="3 4">
    <name type="scientific">Plasmodiophora brassicae</name>
    <name type="common">Clubroot disease agent</name>
    <dbReference type="NCBI Taxonomy" id="37360"/>
    <lineage>
        <taxon>Eukaryota</taxon>
        <taxon>Sar</taxon>
        <taxon>Rhizaria</taxon>
        <taxon>Endomyxa</taxon>
        <taxon>Phytomyxea</taxon>
        <taxon>Plasmodiophorida</taxon>
        <taxon>Plasmodiophoridae</taxon>
        <taxon>Plasmodiophora</taxon>
    </lineage>
</organism>
<keyword evidence="2" id="KW-0732">Signal</keyword>
<gene>
    <name evidence="3" type="ORF">PBRA_003356</name>
</gene>
<dbReference type="EMBL" id="CDSF01000155">
    <property type="protein sequence ID" value="CEP03749.1"/>
    <property type="molecule type" value="Genomic_DNA"/>
</dbReference>
<feature type="chain" id="PRO_5005193634" evidence="2">
    <location>
        <begin position="20"/>
        <end position="147"/>
    </location>
</feature>
<dbReference type="AlphaFoldDB" id="A0A0G4J8R9"/>
<feature type="region of interest" description="Disordered" evidence="1">
    <location>
        <begin position="112"/>
        <end position="147"/>
    </location>
</feature>
<protein>
    <submittedName>
        <fullName evidence="3">Uncharacterized protein</fullName>
    </submittedName>
</protein>
<name>A0A0G4J8R9_PLABS</name>
<accession>A0A0G4J8R9</accession>
<sequence length="147" mass="16022">MYGWLVIGMVACAVATSTSEDDLRRGLLERAAARRIFEEAHALGHYLDRSHATVYQAVLDASVLPSSSSTVVNGTASRASSLQRVQAMMRNHNLLRAAHSGALKLRAVAMKRMQTQGRGRAKDVLDPSQAPRAASRLQIQTLDDETH</sequence>
<evidence type="ECO:0000256" key="1">
    <source>
        <dbReference type="SAM" id="MobiDB-lite"/>
    </source>
</evidence>
<feature type="signal peptide" evidence="2">
    <location>
        <begin position="1"/>
        <end position="19"/>
    </location>
</feature>
<evidence type="ECO:0000313" key="4">
    <source>
        <dbReference type="Proteomes" id="UP000039324"/>
    </source>
</evidence>
<reference evidence="3 4" key="1">
    <citation type="submission" date="2015-02" db="EMBL/GenBank/DDBJ databases">
        <authorList>
            <person name="Chooi Y.-H."/>
        </authorList>
    </citation>
    <scope>NUCLEOTIDE SEQUENCE [LARGE SCALE GENOMIC DNA]</scope>
    <source>
        <strain evidence="3">E3</strain>
    </source>
</reference>
<evidence type="ECO:0000256" key="2">
    <source>
        <dbReference type="SAM" id="SignalP"/>
    </source>
</evidence>
<evidence type="ECO:0000313" key="3">
    <source>
        <dbReference type="EMBL" id="CEP03749.1"/>
    </source>
</evidence>
<keyword evidence="4" id="KW-1185">Reference proteome</keyword>